<dbReference type="PANTHER" id="PTHR23429">
    <property type="entry name" value="GLUCOSE-6-PHOSPHATE 1-DEHYDROGENASE G6PD"/>
    <property type="match status" value="1"/>
</dbReference>
<dbReference type="Proteomes" id="UP000243975">
    <property type="component" value="Unassembled WGS sequence"/>
</dbReference>
<dbReference type="AlphaFoldDB" id="A0A103YM17"/>
<dbReference type="Gene3D" id="3.30.360.10">
    <property type="entry name" value="Dihydrodipicolinate Reductase, domain 2"/>
    <property type="match status" value="1"/>
</dbReference>
<proteinExistence type="predicted"/>
<dbReference type="Pfam" id="PF02781">
    <property type="entry name" value="G6PD_C"/>
    <property type="match status" value="1"/>
</dbReference>
<keyword evidence="2" id="KW-0119">Carbohydrate metabolism</keyword>
<dbReference type="STRING" id="59895.A0A103YM17"/>
<gene>
    <name evidence="5" type="ORF">Ccrd_010087</name>
</gene>
<comment type="caution">
    <text evidence="5">The sequence shown here is derived from an EMBL/GenBank/DDBJ whole genome shotgun (WGS) entry which is preliminary data.</text>
</comment>
<dbReference type="InterPro" id="IPR001282">
    <property type="entry name" value="G6P_DH"/>
</dbReference>
<dbReference type="PANTHER" id="PTHR23429:SF13">
    <property type="entry name" value="GLUCOSE-6-PHOSPHATE 1-DEHYDROGENASE 1, CHLOROPLASTIC"/>
    <property type="match status" value="1"/>
</dbReference>
<dbReference type="InterPro" id="IPR022675">
    <property type="entry name" value="G6P_DH_C"/>
</dbReference>
<dbReference type="GO" id="GO:0009570">
    <property type="term" value="C:chloroplast stroma"/>
    <property type="evidence" value="ECO:0007669"/>
    <property type="project" value="TreeGrafter"/>
</dbReference>
<keyword evidence="1" id="KW-0521">NADP</keyword>
<evidence type="ECO:0000256" key="3">
    <source>
        <dbReference type="SAM" id="MobiDB-lite"/>
    </source>
</evidence>
<protein>
    <submittedName>
        <fullName evidence="5">Glucose-6-phosphate dehydrogenase</fullName>
    </submittedName>
</protein>
<organism evidence="5 6">
    <name type="scientific">Cynara cardunculus var. scolymus</name>
    <name type="common">Globe artichoke</name>
    <name type="synonym">Cynara scolymus</name>
    <dbReference type="NCBI Taxonomy" id="59895"/>
    <lineage>
        <taxon>Eukaryota</taxon>
        <taxon>Viridiplantae</taxon>
        <taxon>Streptophyta</taxon>
        <taxon>Embryophyta</taxon>
        <taxon>Tracheophyta</taxon>
        <taxon>Spermatophyta</taxon>
        <taxon>Magnoliopsida</taxon>
        <taxon>eudicotyledons</taxon>
        <taxon>Gunneridae</taxon>
        <taxon>Pentapetalae</taxon>
        <taxon>asterids</taxon>
        <taxon>campanulids</taxon>
        <taxon>Asterales</taxon>
        <taxon>Asteraceae</taxon>
        <taxon>Carduoideae</taxon>
        <taxon>Cardueae</taxon>
        <taxon>Carduinae</taxon>
        <taxon>Cynara</taxon>
    </lineage>
</organism>
<dbReference type="GO" id="GO:0009051">
    <property type="term" value="P:pentose-phosphate shunt, oxidative branch"/>
    <property type="evidence" value="ECO:0007669"/>
    <property type="project" value="TreeGrafter"/>
</dbReference>
<evidence type="ECO:0000259" key="4">
    <source>
        <dbReference type="Pfam" id="PF02781"/>
    </source>
</evidence>
<evidence type="ECO:0000313" key="6">
    <source>
        <dbReference type="Proteomes" id="UP000243975"/>
    </source>
</evidence>
<accession>A0A103YM17</accession>
<dbReference type="SUPFAM" id="SSF55347">
    <property type="entry name" value="Glyceraldehyde-3-phosphate dehydrogenase-like, C-terminal domain"/>
    <property type="match status" value="1"/>
</dbReference>
<dbReference type="GO" id="GO:0006006">
    <property type="term" value="P:glucose metabolic process"/>
    <property type="evidence" value="ECO:0007669"/>
    <property type="project" value="InterPro"/>
</dbReference>
<feature type="region of interest" description="Disordered" evidence="3">
    <location>
        <begin position="8"/>
        <end position="44"/>
    </location>
</feature>
<feature type="compositionally biased region" description="Low complexity" evidence="3">
    <location>
        <begin position="8"/>
        <end position="23"/>
    </location>
</feature>
<dbReference type="EMBL" id="LEKV01000108">
    <property type="protein sequence ID" value="KVI11500.1"/>
    <property type="molecule type" value="Genomic_DNA"/>
</dbReference>
<evidence type="ECO:0000313" key="5">
    <source>
        <dbReference type="EMBL" id="KVI11500.1"/>
    </source>
</evidence>
<feature type="domain" description="Glucose-6-phosphate dehydrogenase C-terminal" evidence="4">
    <location>
        <begin position="62"/>
        <end position="141"/>
    </location>
</feature>
<feature type="compositionally biased region" description="Basic and acidic residues" evidence="3">
    <location>
        <begin position="24"/>
        <end position="40"/>
    </location>
</feature>
<keyword evidence="6" id="KW-1185">Reference proteome</keyword>
<reference evidence="5 6" key="1">
    <citation type="journal article" date="2016" name="Sci. Rep.">
        <title>The genome sequence of the outbreeding globe artichoke constructed de novo incorporating a phase-aware low-pass sequencing strategy of F1 progeny.</title>
        <authorList>
            <person name="Scaglione D."/>
            <person name="Reyes-Chin-Wo S."/>
            <person name="Acquadro A."/>
            <person name="Froenicke L."/>
            <person name="Portis E."/>
            <person name="Beitel C."/>
            <person name="Tirone M."/>
            <person name="Mauro R."/>
            <person name="Lo Monaco A."/>
            <person name="Mauromicale G."/>
            <person name="Faccioli P."/>
            <person name="Cattivelli L."/>
            <person name="Rieseberg L."/>
            <person name="Michelmore R."/>
            <person name="Lanteri S."/>
        </authorList>
    </citation>
    <scope>NUCLEOTIDE SEQUENCE [LARGE SCALE GENOMIC DNA]</scope>
    <source>
        <strain evidence="5">2C</strain>
    </source>
</reference>
<evidence type="ECO:0000256" key="1">
    <source>
        <dbReference type="ARBA" id="ARBA00022857"/>
    </source>
</evidence>
<dbReference type="GO" id="GO:0050661">
    <property type="term" value="F:NADP binding"/>
    <property type="evidence" value="ECO:0007669"/>
    <property type="project" value="InterPro"/>
</dbReference>
<dbReference type="Gramene" id="KVI11500">
    <property type="protein sequence ID" value="KVI11500"/>
    <property type="gene ID" value="Ccrd_010087"/>
</dbReference>
<evidence type="ECO:0000256" key="2">
    <source>
        <dbReference type="ARBA" id="ARBA00023277"/>
    </source>
</evidence>
<sequence length="192" mass="21702">MKKLFFFKSSASSNRTSSLTSFQSKDKQLHSEKSLEETRKSRSKKAAYEDQSSLVLRKSRRIHLVKVLRSMRQLRLEDVVIGQYKGHSKGGKTNLRYTKDPTMPNDSLTPTFAAVALFIDNVWWDGVLFLTKAGKALNTRRHSRSLSGLTLRLFNSVIRKRTNAYVLAYGDGLSNPKSLQEDSEQGDSAVVN</sequence>
<name>A0A103YM17_CYNCS</name>
<dbReference type="GO" id="GO:0004345">
    <property type="term" value="F:glucose-6-phosphate dehydrogenase activity"/>
    <property type="evidence" value="ECO:0007669"/>
    <property type="project" value="InterPro"/>
</dbReference>